<dbReference type="Gene3D" id="1.25.40.20">
    <property type="entry name" value="Ankyrin repeat-containing domain"/>
    <property type="match status" value="1"/>
</dbReference>
<keyword evidence="2" id="KW-0040">ANK repeat</keyword>
<dbReference type="Pfam" id="PF12796">
    <property type="entry name" value="Ank_2"/>
    <property type="match status" value="1"/>
</dbReference>
<dbReference type="SUPFAM" id="SSF140860">
    <property type="entry name" value="Pseudo ankyrin repeat-like"/>
    <property type="match status" value="1"/>
</dbReference>
<organism evidence="4">
    <name type="scientific">Moumouvirus sp. 'Monve'</name>
    <dbReference type="NCBI Taxonomy" id="1128131"/>
    <lineage>
        <taxon>Viruses</taxon>
        <taxon>Varidnaviria</taxon>
        <taxon>Bamfordvirae</taxon>
        <taxon>Nucleocytoviricota</taxon>
        <taxon>Megaviricetes</taxon>
        <taxon>Imitervirales</taxon>
        <taxon>Mimiviridae</taxon>
        <taxon>Megamimivirinae</taxon>
        <taxon>Moumouvirus</taxon>
    </lineage>
</organism>
<dbReference type="InterPro" id="IPR036770">
    <property type="entry name" value="Ankyrin_rpt-contain_sf"/>
</dbReference>
<reference evidence="4" key="1">
    <citation type="submission" date="2011-10" db="EMBL/GenBank/DDBJ databases">
        <title>Provirophages and transpovirons: unique mobilome of giant viruses.</title>
        <authorList>
            <person name="Desnues C."/>
            <person name="LaScola B."/>
            <person name="Yutin N."/>
            <person name="Fournous G."/>
            <person name="Koonin E."/>
            <person name="Raoult D."/>
        </authorList>
    </citation>
    <scope>NUCLEOTIDE SEQUENCE</scope>
    <source>
        <strain evidence="4">Mv13-mv</strain>
    </source>
</reference>
<keyword evidence="3" id="KW-1133">Transmembrane helix</keyword>
<dbReference type="EMBL" id="JN885995">
    <property type="protein sequence ID" value="AEX62232.1"/>
    <property type="molecule type" value="Genomic_DNA"/>
</dbReference>
<keyword evidence="3" id="KW-0472">Membrane</keyword>
<keyword evidence="1" id="KW-0677">Repeat</keyword>
<protein>
    <submittedName>
        <fullName evidence="4">Putative ankyrin repeat protein</fullName>
    </submittedName>
</protein>
<keyword evidence="3" id="KW-0812">Transmembrane</keyword>
<evidence type="ECO:0000256" key="1">
    <source>
        <dbReference type="ARBA" id="ARBA00022737"/>
    </source>
</evidence>
<gene>
    <name evidence="4" type="ORF">mv_L27</name>
</gene>
<feature type="transmembrane region" description="Helical" evidence="3">
    <location>
        <begin position="38"/>
        <end position="56"/>
    </location>
</feature>
<evidence type="ECO:0000313" key="4">
    <source>
        <dbReference type="EMBL" id="AEX62232.1"/>
    </source>
</evidence>
<sequence>MDHQDQDVYSILPTELWRDIIEQDIKQIFGLLFTSKQFFGLVSLLSNKFMFLHYLLKKDTKKFIEYFLQCDQVKHTLPPNFHKNRSKKNNNAHLNEYVKLSCTNGHLDVLDYCIKNGANYRINNDEPVRLALENGHFDIAEFLYKKKVNIRTGHNTAFVTACKKGDINTVKFLLEKKLVP</sequence>
<dbReference type="PANTHER" id="PTHR24188">
    <property type="entry name" value="ANKYRIN REPEAT PROTEIN"/>
    <property type="match status" value="1"/>
</dbReference>
<dbReference type="PANTHER" id="PTHR24188:SF29">
    <property type="entry name" value="GH09064P"/>
    <property type="match status" value="1"/>
</dbReference>
<evidence type="ECO:0000256" key="2">
    <source>
        <dbReference type="ARBA" id="ARBA00023043"/>
    </source>
</evidence>
<name>H2ECV9_9VIRU</name>
<evidence type="ECO:0000256" key="3">
    <source>
        <dbReference type="SAM" id="Phobius"/>
    </source>
</evidence>
<accession>H2ECV9</accession>
<proteinExistence type="predicted"/>
<dbReference type="InterPro" id="IPR002110">
    <property type="entry name" value="Ankyrin_rpt"/>
</dbReference>
<dbReference type="SMART" id="SM00248">
    <property type="entry name" value="ANK"/>
    <property type="match status" value="4"/>
</dbReference>